<gene>
    <name evidence="2" type="ORF">LCGC14_2084470</name>
</gene>
<accession>A0A0F9EEU9</accession>
<dbReference type="AlphaFoldDB" id="A0A0F9EEU9"/>
<dbReference type="PANTHER" id="PTHR38468:SF1">
    <property type="entry name" value="SLL0939 PROTEIN"/>
    <property type="match status" value="1"/>
</dbReference>
<reference evidence="2" key="1">
    <citation type="journal article" date="2015" name="Nature">
        <title>Complex archaea that bridge the gap between prokaryotes and eukaryotes.</title>
        <authorList>
            <person name="Spang A."/>
            <person name="Saw J.H."/>
            <person name="Jorgensen S.L."/>
            <person name="Zaremba-Niedzwiedzka K."/>
            <person name="Martijn J."/>
            <person name="Lind A.E."/>
            <person name="van Eijk R."/>
            <person name="Schleper C."/>
            <person name="Guy L."/>
            <person name="Ettema T.J."/>
        </authorList>
    </citation>
    <scope>NUCLEOTIDE SEQUENCE</scope>
</reference>
<dbReference type="EMBL" id="LAZR01025260">
    <property type="protein sequence ID" value="KKL72484.1"/>
    <property type="molecule type" value="Genomic_DNA"/>
</dbReference>
<evidence type="ECO:0000313" key="2">
    <source>
        <dbReference type="EMBL" id="KKL72484.1"/>
    </source>
</evidence>
<evidence type="ECO:0008006" key="3">
    <source>
        <dbReference type="Google" id="ProtNLM"/>
    </source>
</evidence>
<feature type="transmembrane region" description="Helical" evidence="1">
    <location>
        <begin position="20"/>
        <end position="42"/>
    </location>
</feature>
<feature type="transmembrane region" description="Helical" evidence="1">
    <location>
        <begin position="88"/>
        <end position="105"/>
    </location>
</feature>
<name>A0A0F9EEU9_9ZZZZ</name>
<sequence>HSELEPVVIALEWVAAGIDVLSILLILLGAARFVAGVVRAELTRDGARRVQGLNRERMELGRYILAGLELLIVSDIIHTALSLALGDLLFLGLLVIIRSAISYFLDREIRDIREELSQ</sequence>
<feature type="transmembrane region" description="Helical" evidence="1">
    <location>
        <begin position="63"/>
        <end position="82"/>
    </location>
</feature>
<evidence type="ECO:0000256" key="1">
    <source>
        <dbReference type="SAM" id="Phobius"/>
    </source>
</evidence>
<organism evidence="2">
    <name type="scientific">marine sediment metagenome</name>
    <dbReference type="NCBI Taxonomy" id="412755"/>
    <lineage>
        <taxon>unclassified sequences</taxon>
        <taxon>metagenomes</taxon>
        <taxon>ecological metagenomes</taxon>
    </lineage>
</organism>
<dbReference type="PANTHER" id="PTHR38468">
    <property type="entry name" value="SLL0939 PROTEIN"/>
    <property type="match status" value="1"/>
</dbReference>
<feature type="non-terminal residue" evidence="2">
    <location>
        <position position="1"/>
    </location>
</feature>
<keyword evidence="1" id="KW-1133">Transmembrane helix</keyword>
<keyword evidence="1" id="KW-0812">Transmembrane</keyword>
<keyword evidence="1" id="KW-0472">Membrane</keyword>
<comment type="caution">
    <text evidence="2">The sequence shown here is derived from an EMBL/GenBank/DDBJ whole genome shotgun (WGS) entry which is preliminary data.</text>
</comment>
<proteinExistence type="predicted"/>
<dbReference type="InterPro" id="IPR012427">
    <property type="entry name" value="DUF1622"/>
</dbReference>
<dbReference type="Pfam" id="PF07784">
    <property type="entry name" value="DUF1622"/>
    <property type="match status" value="1"/>
</dbReference>
<protein>
    <recommendedName>
        <fullName evidence="3">DUF1622 domain-containing protein</fullName>
    </recommendedName>
</protein>